<dbReference type="InterPro" id="IPR026635">
    <property type="entry name" value="Efm4/METTL10"/>
</dbReference>
<protein>
    <recommendedName>
        <fullName evidence="5">Protein-lysine N-methyltransferase EFM4</fullName>
        <ecNumber evidence="5">2.1.1.-</ecNumber>
    </recommendedName>
    <alternativeName>
        <fullName evidence="5">Elongation factor methyltransferase 4</fullName>
    </alternativeName>
</protein>
<dbReference type="GO" id="GO:0005737">
    <property type="term" value="C:cytoplasm"/>
    <property type="evidence" value="ECO:0007669"/>
    <property type="project" value="UniProtKB-SubCell"/>
</dbReference>
<dbReference type="OrthoDB" id="10069295at2759"/>
<evidence type="ECO:0000256" key="4">
    <source>
        <dbReference type="ARBA" id="ARBA00022691"/>
    </source>
</evidence>
<organism evidence="7 8">
    <name type="scientific">Lichtheimia corymbifera JMRC:FSU:9682</name>
    <dbReference type="NCBI Taxonomy" id="1263082"/>
    <lineage>
        <taxon>Eukaryota</taxon>
        <taxon>Fungi</taxon>
        <taxon>Fungi incertae sedis</taxon>
        <taxon>Mucoromycota</taxon>
        <taxon>Mucoromycotina</taxon>
        <taxon>Mucoromycetes</taxon>
        <taxon>Mucorales</taxon>
        <taxon>Lichtheimiaceae</taxon>
        <taxon>Lichtheimia</taxon>
    </lineage>
</organism>
<comment type="similarity">
    <text evidence="5">Belongs to the class I-like SAM-binding methyltransferase superfamily. EFM4 family.</text>
</comment>
<dbReference type="Pfam" id="PF13847">
    <property type="entry name" value="Methyltransf_31"/>
    <property type="match status" value="1"/>
</dbReference>
<evidence type="ECO:0000313" key="7">
    <source>
        <dbReference type="EMBL" id="CDH51811.1"/>
    </source>
</evidence>
<keyword evidence="3 5" id="KW-0808">Transferase</keyword>
<comment type="function">
    <text evidence="5">S-adenosyl-L-methionine-dependent protein-lysine N-methyltransferase that mono- and dimethylates elongation factor 1-alpha at 'Lys-316'. May play a role in intracellular transport.</text>
</comment>
<dbReference type="GO" id="GO:0016279">
    <property type="term" value="F:protein-lysine N-methyltransferase activity"/>
    <property type="evidence" value="ECO:0007669"/>
    <property type="project" value="UniProtKB-UniRule"/>
</dbReference>
<dbReference type="GO" id="GO:0016192">
    <property type="term" value="P:vesicle-mediated transport"/>
    <property type="evidence" value="ECO:0007669"/>
    <property type="project" value="UniProtKB-UniRule"/>
</dbReference>
<comment type="caution">
    <text evidence="7">The sequence shown here is derived from an EMBL/GenBank/DDBJ whole genome shotgun (WGS) entry which is preliminary data.</text>
</comment>
<dbReference type="HAMAP" id="MF_03188">
    <property type="entry name" value="Methyltr_EFM4"/>
    <property type="match status" value="1"/>
</dbReference>
<evidence type="ECO:0000256" key="1">
    <source>
        <dbReference type="ARBA" id="ARBA00022490"/>
    </source>
</evidence>
<dbReference type="EMBL" id="CBTN010000011">
    <property type="protein sequence ID" value="CDH51811.1"/>
    <property type="molecule type" value="Genomic_DNA"/>
</dbReference>
<dbReference type="InterPro" id="IPR029063">
    <property type="entry name" value="SAM-dependent_MTases_sf"/>
</dbReference>
<keyword evidence="1 5" id="KW-0963">Cytoplasm</keyword>
<evidence type="ECO:0000256" key="5">
    <source>
        <dbReference type="HAMAP-Rule" id="MF_03188"/>
    </source>
</evidence>
<sequence>MSTSHQIYASIVSCSLRTTTTTTAFSRTTRTMDPSQDFESSKLGTKEYWDSLYDRENTNFNEFGDIGEVWFGEESVERMVEWVTENAVCGETTMVDLGCGNGHLLLELSNEGYQQLTGIDYSEHAITLAKSVAKEQGRDDIHYEVVDLLSTEPGSWADNHSFDVVLDKGTYDAISLNPEQEEADAKGEDGPRERYIKAVSKITDQYFLITSCNWTMDELIERFKPFFKYHSHVKYPTFSFGGHTGSKICTVAFEPLS</sequence>
<dbReference type="Proteomes" id="UP000027586">
    <property type="component" value="Unassembled WGS sequence"/>
</dbReference>
<dbReference type="PANTHER" id="PTHR12843:SF5">
    <property type="entry name" value="EEF1A LYSINE METHYLTRANSFERASE 2"/>
    <property type="match status" value="1"/>
</dbReference>
<dbReference type="EC" id="2.1.1.-" evidence="5"/>
<accession>A0A068RS57</accession>
<reference evidence="7" key="1">
    <citation type="submission" date="2013-08" db="EMBL/GenBank/DDBJ databases">
        <title>Gene expansion shapes genome architecture in the human pathogen Lichtheimia corymbifera: an evolutionary genomics analysis in the ancient terrestrial Mucorales (Mucoromycotina).</title>
        <authorList>
            <person name="Schwartze V.U."/>
            <person name="Winter S."/>
            <person name="Shelest E."/>
            <person name="Marcet-Houben M."/>
            <person name="Horn F."/>
            <person name="Wehner S."/>
            <person name="Hoffmann K."/>
            <person name="Riege K."/>
            <person name="Sammeth M."/>
            <person name="Nowrousian M."/>
            <person name="Valiante V."/>
            <person name="Linde J."/>
            <person name="Jacobsen I.D."/>
            <person name="Marz M."/>
            <person name="Brakhage A.A."/>
            <person name="Gabaldon T."/>
            <person name="Bocker S."/>
            <person name="Voigt K."/>
        </authorList>
    </citation>
    <scope>NUCLEOTIDE SEQUENCE [LARGE SCALE GENOMIC DNA]</scope>
    <source>
        <strain evidence="7">FSU 9682</strain>
    </source>
</reference>
<proteinExistence type="inferred from homology"/>
<gene>
    <name evidence="5" type="primary">EFM4</name>
    <name evidence="7" type="ORF">LCOR_03367.1</name>
</gene>
<dbReference type="Gene3D" id="3.40.50.150">
    <property type="entry name" value="Vaccinia Virus protein VP39"/>
    <property type="match status" value="1"/>
</dbReference>
<dbReference type="AlphaFoldDB" id="A0A068RS57"/>
<name>A0A068RS57_9FUNG</name>
<dbReference type="STRING" id="1263082.A0A068RS57"/>
<keyword evidence="2 5" id="KW-0489">Methyltransferase</keyword>
<dbReference type="VEuPathDB" id="FungiDB:LCOR_03367.1"/>
<dbReference type="GO" id="GO:0032259">
    <property type="term" value="P:methylation"/>
    <property type="evidence" value="ECO:0007669"/>
    <property type="project" value="UniProtKB-KW"/>
</dbReference>
<dbReference type="InterPro" id="IPR025714">
    <property type="entry name" value="Methyltranfer_dom"/>
</dbReference>
<evidence type="ECO:0000256" key="3">
    <source>
        <dbReference type="ARBA" id="ARBA00022679"/>
    </source>
</evidence>
<evidence type="ECO:0000259" key="6">
    <source>
        <dbReference type="Pfam" id="PF13847"/>
    </source>
</evidence>
<dbReference type="PANTHER" id="PTHR12843">
    <property type="entry name" value="PROTEIN-LYSINE N-METHYLTRANSFERASE METTL10"/>
    <property type="match status" value="1"/>
</dbReference>
<dbReference type="CDD" id="cd02440">
    <property type="entry name" value="AdoMet_MTases"/>
    <property type="match status" value="1"/>
</dbReference>
<feature type="domain" description="Methyltransferase" evidence="6">
    <location>
        <begin position="92"/>
        <end position="228"/>
    </location>
</feature>
<dbReference type="GO" id="GO:0006417">
    <property type="term" value="P:regulation of translation"/>
    <property type="evidence" value="ECO:0007669"/>
    <property type="project" value="EnsemblFungi"/>
</dbReference>
<keyword evidence="4 5" id="KW-0949">S-adenosyl-L-methionine</keyword>
<comment type="subcellular location">
    <subcellularLocation>
        <location evidence="5">Cytoplasm</location>
    </subcellularLocation>
</comment>
<keyword evidence="5" id="KW-0813">Transport</keyword>
<evidence type="ECO:0000256" key="2">
    <source>
        <dbReference type="ARBA" id="ARBA00022603"/>
    </source>
</evidence>
<dbReference type="SUPFAM" id="SSF53335">
    <property type="entry name" value="S-adenosyl-L-methionine-dependent methyltransferases"/>
    <property type="match status" value="1"/>
</dbReference>
<evidence type="ECO:0000313" key="8">
    <source>
        <dbReference type="Proteomes" id="UP000027586"/>
    </source>
</evidence>
<keyword evidence="8" id="KW-1185">Reference proteome</keyword>